<sequence length="156" mass="17605">MLYESYTLVRTLLSDHCGAWISTSACTGLLIALPASPVGGSSLASLRVLVQSYLPVIQYISMRGWATRCPSNQRSTITWFHGTCVLSMSTSLTEHPLTLAFGPSRVTRLNHECSTEVDLRISGLPWFFPRLSLVTPRHCYRSSHEFSVRRTHHRRR</sequence>
<organism evidence="1 2">
    <name type="scientific">Daedalea quercina L-15889</name>
    <dbReference type="NCBI Taxonomy" id="1314783"/>
    <lineage>
        <taxon>Eukaryota</taxon>
        <taxon>Fungi</taxon>
        <taxon>Dikarya</taxon>
        <taxon>Basidiomycota</taxon>
        <taxon>Agaricomycotina</taxon>
        <taxon>Agaricomycetes</taxon>
        <taxon>Polyporales</taxon>
        <taxon>Fomitopsis</taxon>
    </lineage>
</organism>
<evidence type="ECO:0000313" key="1">
    <source>
        <dbReference type="EMBL" id="KZT72448.1"/>
    </source>
</evidence>
<keyword evidence="2" id="KW-1185">Reference proteome</keyword>
<dbReference type="AlphaFoldDB" id="A0A165ST00"/>
<reference evidence="1 2" key="1">
    <citation type="journal article" date="2016" name="Mol. Biol. Evol.">
        <title>Comparative Genomics of Early-Diverging Mushroom-Forming Fungi Provides Insights into the Origins of Lignocellulose Decay Capabilities.</title>
        <authorList>
            <person name="Nagy L.G."/>
            <person name="Riley R."/>
            <person name="Tritt A."/>
            <person name="Adam C."/>
            <person name="Daum C."/>
            <person name="Floudas D."/>
            <person name="Sun H."/>
            <person name="Yadav J.S."/>
            <person name="Pangilinan J."/>
            <person name="Larsson K.H."/>
            <person name="Matsuura K."/>
            <person name="Barry K."/>
            <person name="Labutti K."/>
            <person name="Kuo R."/>
            <person name="Ohm R.A."/>
            <person name="Bhattacharya S.S."/>
            <person name="Shirouzu T."/>
            <person name="Yoshinaga Y."/>
            <person name="Martin F.M."/>
            <person name="Grigoriev I.V."/>
            <person name="Hibbett D.S."/>
        </authorList>
    </citation>
    <scope>NUCLEOTIDE SEQUENCE [LARGE SCALE GENOMIC DNA]</scope>
    <source>
        <strain evidence="1 2">L-15889</strain>
    </source>
</reference>
<dbReference type="EMBL" id="KV429041">
    <property type="protein sequence ID" value="KZT72448.1"/>
    <property type="molecule type" value="Genomic_DNA"/>
</dbReference>
<protein>
    <submittedName>
        <fullName evidence="1">Uncharacterized protein</fullName>
    </submittedName>
</protein>
<name>A0A165ST00_9APHY</name>
<accession>A0A165ST00</accession>
<dbReference type="Proteomes" id="UP000076727">
    <property type="component" value="Unassembled WGS sequence"/>
</dbReference>
<proteinExistence type="predicted"/>
<gene>
    <name evidence="1" type="ORF">DAEQUDRAFT_35803</name>
</gene>
<evidence type="ECO:0000313" key="2">
    <source>
        <dbReference type="Proteomes" id="UP000076727"/>
    </source>
</evidence>